<sequence length="540" mass="56200">MQRLLTTQNSQRSVFMRKKIMAVVLSCLTIFALVASSFAVTFSASAVSVDEMTKAAVQIISRSEGTYGTINPNDNGAVSIGMLQWHADRALQLMRSIANADTGSAQSILGSSFYNDVMNASNWNSRTFSSAESTAASNLLTTSAGKSKQDALAYSDVQGYISAGQNLGISNAGVLVYYAELYNRGMGVAKRILNAAAGGGSYSSVTLSKLHTTALANSSSYYTDRLNNAYNTIVSLGWGDASVSGGGDNGSGGGSADTSDFSESYAGTYTVTASSLNVRSTPSTSGAKVGVLPNGAQVTVTSANGSWAAVSYNGISGYCSMDYLKQNAAQTTVPAETTAPAQTTTTAATAATSDFSESYAGTYSVNASSLNIRSAPTTSASKVGSIPNGAQVTVTSGNGKWAAVSYNGISGYCSMDYLKQAAAQTTTTEETTTPAETTTTTAETTTTAASQQDTEPAETTPIDMNRVDEAYVSLYGDVNCDGTIDILDAVLLQKYLNGSVQLNYTQLANSDCQKDSQLDITDVTVLMQYLLRSFTSLPVA</sequence>
<dbReference type="HOGENOM" id="CLU_504206_0_0_9"/>
<dbReference type="SMART" id="SM00287">
    <property type="entry name" value="SH3b"/>
    <property type="match status" value="2"/>
</dbReference>
<dbReference type="eggNOG" id="COG3209">
    <property type="taxonomic scope" value="Bacteria"/>
</dbReference>
<feature type="domain" description="SH3b" evidence="3">
    <location>
        <begin position="360"/>
        <end position="422"/>
    </location>
</feature>
<dbReference type="InterPro" id="IPR016134">
    <property type="entry name" value="Dockerin_dom"/>
</dbReference>
<dbReference type="SUPFAM" id="SSF63446">
    <property type="entry name" value="Type I dockerin domain"/>
    <property type="match status" value="1"/>
</dbReference>
<feature type="domain" description="Dockerin" evidence="2">
    <location>
        <begin position="471"/>
        <end position="539"/>
    </location>
</feature>
<accession>U2KPF6</accession>
<dbReference type="InterPro" id="IPR003646">
    <property type="entry name" value="SH3-like_bac-type"/>
</dbReference>
<feature type="region of interest" description="Disordered" evidence="1">
    <location>
        <begin position="426"/>
        <end position="458"/>
    </location>
</feature>
<dbReference type="InterPro" id="IPR036439">
    <property type="entry name" value="Dockerin_dom_sf"/>
</dbReference>
<evidence type="ECO:0000259" key="2">
    <source>
        <dbReference type="PROSITE" id="PS51766"/>
    </source>
</evidence>
<dbReference type="PROSITE" id="PS51781">
    <property type="entry name" value="SH3B"/>
    <property type="match status" value="2"/>
</dbReference>
<dbReference type="PROSITE" id="PS51766">
    <property type="entry name" value="DOCKERIN"/>
    <property type="match status" value="1"/>
</dbReference>
<evidence type="ECO:0000313" key="4">
    <source>
        <dbReference type="EMBL" id="ERJ94157.1"/>
    </source>
</evidence>
<dbReference type="PANTHER" id="PTHR34408:SF2">
    <property type="entry name" value="CELL WALL-BINDING PROTEIN YWSB"/>
    <property type="match status" value="1"/>
</dbReference>
<evidence type="ECO:0000259" key="3">
    <source>
        <dbReference type="PROSITE" id="PS51781"/>
    </source>
</evidence>
<dbReference type="EMBL" id="AWVF01000257">
    <property type="protein sequence ID" value="ERJ94157.1"/>
    <property type="molecule type" value="Genomic_DNA"/>
</dbReference>
<dbReference type="Proteomes" id="UP000016662">
    <property type="component" value="Unassembled WGS sequence"/>
</dbReference>
<name>U2KPF6_9FIRM</name>
<reference evidence="4 5" key="1">
    <citation type="submission" date="2013-07" db="EMBL/GenBank/DDBJ databases">
        <authorList>
            <person name="Weinstock G."/>
            <person name="Sodergren E."/>
            <person name="Wylie T."/>
            <person name="Fulton L."/>
            <person name="Fulton R."/>
            <person name="Fronick C."/>
            <person name="O'Laughlin M."/>
            <person name="Godfrey J."/>
            <person name="Miner T."/>
            <person name="Herter B."/>
            <person name="Appelbaum E."/>
            <person name="Cordes M."/>
            <person name="Lek S."/>
            <person name="Wollam A."/>
            <person name="Pepin K.H."/>
            <person name="Palsikar V.B."/>
            <person name="Mitreva M."/>
            <person name="Wilson R.K."/>
        </authorList>
    </citation>
    <scope>NUCLEOTIDE SEQUENCE [LARGE SCALE GENOMIC DNA]</scope>
    <source>
        <strain evidence="4 5">ATCC 27760</strain>
    </source>
</reference>
<dbReference type="CDD" id="cd14256">
    <property type="entry name" value="Dockerin_I"/>
    <property type="match status" value="1"/>
</dbReference>
<protein>
    <submittedName>
        <fullName evidence="4">SH3 domain protein</fullName>
    </submittedName>
</protein>
<dbReference type="PANTHER" id="PTHR34408">
    <property type="entry name" value="FAMILY PROTEIN, PUTATIVE-RELATED"/>
    <property type="match status" value="1"/>
</dbReference>
<evidence type="ECO:0000313" key="5">
    <source>
        <dbReference type="Proteomes" id="UP000016662"/>
    </source>
</evidence>
<dbReference type="InterPro" id="IPR052354">
    <property type="entry name" value="Cell_Wall_Dynamics_Protein"/>
</dbReference>
<organism evidence="4 5">
    <name type="scientific">Ruminococcus callidus ATCC 27760</name>
    <dbReference type="NCBI Taxonomy" id="411473"/>
    <lineage>
        <taxon>Bacteria</taxon>
        <taxon>Bacillati</taxon>
        <taxon>Bacillota</taxon>
        <taxon>Clostridia</taxon>
        <taxon>Eubacteriales</taxon>
        <taxon>Oscillospiraceae</taxon>
        <taxon>Ruminococcus</taxon>
    </lineage>
</organism>
<dbReference type="PATRIC" id="fig|411473.3.peg.1735"/>
<dbReference type="Pfam" id="PF00404">
    <property type="entry name" value="Dockerin_1"/>
    <property type="match status" value="1"/>
</dbReference>
<dbReference type="AlphaFoldDB" id="U2KPF6"/>
<feature type="domain" description="SH3b" evidence="3">
    <location>
        <begin position="266"/>
        <end position="328"/>
    </location>
</feature>
<comment type="caution">
    <text evidence="4">The sequence shown here is derived from an EMBL/GenBank/DDBJ whole genome shotgun (WGS) entry which is preliminary data.</text>
</comment>
<keyword evidence="5" id="KW-1185">Reference proteome</keyword>
<proteinExistence type="predicted"/>
<dbReference type="Gene3D" id="1.10.1330.10">
    <property type="entry name" value="Dockerin domain"/>
    <property type="match status" value="1"/>
</dbReference>
<dbReference type="InterPro" id="IPR002105">
    <property type="entry name" value="Dockerin_1_rpt"/>
</dbReference>
<dbReference type="Pfam" id="PF08239">
    <property type="entry name" value="SH3_3"/>
    <property type="match status" value="2"/>
</dbReference>
<dbReference type="GO" id="GO:0000272">
    <property type="term" value="P:polysaccharide catabolic process"/>
    <property type="evidence" value="ECO:0007669"/>
    <property type="project" value="InterPro"/>
</dbReference>
<dbReference type="Gene3D" id="2.30.30.40">
    <property type="entry name" value="SH3 Domains"/>
    <property type="match status" value="2"/>
</dbReference>
<evidence type="ECO:0000256" key="1">
    <source>
        <dbReference type="SAM" id="MobiDB-lite"/>
    </source>
</evidence>
<dbReference type="STRING" id="411473.RUMCAL_02102"/>
<gene>
    <name evidence="4" type="ORF">RUMCAL_02102</name>
</gene>
<feature type="compositionally biased region" description="Low complexity" evidence="1">
    <location>
        <begin position="426"/>
        <end position="449"/>
    </location>
</feature>
<dbReference type="GO" id="GO:0004553">
    <property type="term" value="F:hydrolase activity, hydrolyzing O-glycosyl compounds"/>
    <property type="evidence" value="ECO:0007669"/>
    <property type="project" value="InterPro"/>
</dbReference>